<organism evidence="3 4">
    <name type="scientific">Sulfurovum riftiae</name>
    <dbReference type="NCBI Taxonomy" id="1630136"/>
    <lineage>
        <taxon>Bacteria</taxon>
        <taxon>Pseudomonadati</taxon>
        <taxon>Campylobacterota</taxon>
        <taxon>Epsilonproteobacteria</taxon>
        <taxon>Campylobacterales</taxon>
        <taxon>Sulfurovaceae</taxon>
        <taxon>Sulfurovum</taxon>
    </lineage>
</organism>
<keyword evidence="4" id="KW-1185">Reference proteome</keyword>
<evidence type="ECO:0000256" key="1">
    <source>
        <dbReference type="SAM" id="Phobius"/>
    </source>
</evidence>
<keyword evidence="2" id="KW-0732">Signal</keyword>
<keyword evidence="1" id="KW-0472">Membrane</keyword>
<evidence type="ECO:0000256" key="2">
    <source>
        <dbReference type="SAM" id="SignalP"/>
    </source>
</evidence>
<dbReference type="AlphaFoldDB" id="A0A151CH32"/>
<name>A0A151CH32_9BACT</name>
<comment type="caution">
    <text evidence="3">The sequence shown here is derived from an EMBL/GenBank/DDBJ whole genome shotgun (WGS) entry which is preliminary data.</text>
</comment>
<keyword evidence="1" id="KW-0812">Transmembrane</keyword>
<dbReference type="OrthoDB" id="5362685at2"/>
<evidence type="ECO:0000313" key="4">
    <source>
        <dbReference type="Proteomes" id="UP000075359"/>
    </source>
</evidence>
<accession>A0A151CH32</accession>
<dbReference type="STRING" id="1630136.AS592_08410"/>
<feature type="chain" id="PRO_5007578513" description="TPM domain-containing protein" evidence="2">
    <location>
        <begin position="22"/>
        <end position="210"/>
    </location>
</feature>
<dbReference type="Proteomes" id="UP000075359">
    <property type="component" value="Unassembled WGS sequence"/>
</dbReference>
<keyword evidence="1" id="KW-1133">Transmembrane helix</keyword>
<proteinExistence type="predicted"/>
<dbReference type="EMBL" id="LNKT01000012">
    <property type="protein sequence ID" value="KYJ86838.1"/>
    <property type="molecule type" value="Genomic_DNA"/>
</dbReference>
<gene>
    <name evidence="3" type="ORF">AS592_08410</name>
</gene>
<protein>
    <recommendedName>
        <fullName evidence="5">TPM domain-containing protein</fullName>
    </recommendedName>
</protein>
<reference evidence="3 4" key="1">
    <citation type="submission" date="2015-11" db="EMBL/GenBank/DDBJ databases">
        <title>Draft genome of Sulfurovum riftiae 1812E, a member of the Epsilonproteobacteria isolated from the tube of the deep-sea hydrothermal vent tubewom Riftia pachyptila.</title>
        <authorList>
            <person name="Vetriani C."/>
            <person name="Giovannelli D."/>
        </authorList>
    </citation>
    <scope>NUCLEOTIDE SEQUENCE [LARGE SCALE GENOMIC DNA]</scope>
    <source>
        <strain evidence="3 4">1812E</strain>
    </source>
</reference>
<feature type="signal peptide" evidence="2">
    <location>
        <begin position="1"/>
        <end position="21"/>
    </location>
</feature>
<sequence length="210" mass="23665">MFKVQVRFALLALLLPLLLNATHILKDDILNPEASKLIEEMADELLQKTGINGYVVATNEHFPERFNLVAYSKKYEANISKPYVMLIFAPNALITEKSKQMGRVAILPSSQEIAALYDKGDVMDATIDVIAAKDKNTKEDKYNIGVVQGFSELADQIAQSKNIELTKTLPNETRTIIGVLQVIVIIGAILVFWMFIFRPIFMRIKHGKRE</sequence>
<evidence type="ECO:0008006" key="5">
    <source>
        <dbReference type="Google" id="ProtNLM"/>
    </source>
</evidence>
<evidence type="ECO:0000313" key="3">
    <source>
        <dbReference type="EMBL" id="KYJ86838.1"/>
    </source>
</evidence>
<feature type="transmembrane region" description="Helical" evidence="1">
    <location>
        <begin position="176"/>
        <end position="201"/>
    </location>
</feature>